<evidence type="ECO:0000256" key="2">
    <source>
        <dbReference type="ARBA" id="ARBA00023224"/>
    </source>
</evidence>
<dbReference type="CDD" id="cd11386">
    <property type="entry name" value="MCP_signal"/>
    <property type="match status" value="1"/>
</dbReference>
<dbReference type="PANTHER" id="PTHR32089:SF112">
    <property type="entry name" value="LYSOZYME-LIKE PROTEIN-RELATED"/>
    <property type="match status" value="1"/>
</dbReference>
<dbReference type="GO" id="GO:0006935">
    <property type="term" value="P:chemotaxis"/>
    <property type="evidence" value="ECO:0007669"/>
    <property type="project" value="InterPro"/>
</dbReference>
<dbReference type="PROSITE" id="PS50885">
    <property type="entry name" value="HAMP"/>
    <property type="match status" value="1"/>
</dbReference>
<evidence type="ECO:0000256" key="5">
    <source>
        <dbReference type="SAM" id="Phobius"/>
    </source>
</evidence>
<evidence type="ECO:0000259" key="7">
    <source>
        <dbReference type="PROSITE" id="PS50885"/>
    </source>
</evidence>
<reference evidence="8 9" key="1">
    <citation type="submission" date="2018-04" db="EMBL/GenBank/DDBJ databases">
        <title>Denitrifier Microvirgula.</title>
        <authorList>
            <person name="Anderson E."/>
            <person name="Jang J."/>
            <person name="Ishii S."/>
        </authorList>
    </citation>
    <scope>NUCLEOTIDE SEQUENCE [LARGE SCALE GENOMIC DNA]</scope>
    <source>
        <strain evidence="8 9">BE2.4</strain>
    </source>
</reference>
<dbReference type="SMART" id="SM00304">
    <property type="entry name" value="HAMP"/>
    <property type="match status" value="1"/>
</dbReference>
<dbReference type="Pfam" id="PF00015">
    <property type="entry name" value="MCPsignal"/>
    <property type="match status" value="1"/>
</dbReference>
<dbReference type="Proteomes" id="UP000244173">
    <property type="component" value="Chromosome"/>
</dbReference>
<evidence type="ECO:0000313" key="9">
    <source>
        <dbReference type="Proteomes" id="UP000244173"/>
    </source>
</evidence>
<accession>A0A2S0PBA8</accession>
<comment type="similarity">
    <text evidence="3">Belongs to the methyl-accepting chemotaxis (MCP) protein family.</text>
</comment>
<dbReference type="InterPro" id="IPR024478">
    <property type="entry name" value="HlyB_4HB_MCP"/>
</dbReference>
<evidence type="ECO:0000256" key="3">
    <source>
        <dbReference type="ARBA" id="ARBA00029447"/>
    </source>
</evidence>
<dbReference type="SMART" id="SM00283">
    <property type="entry name" value="MA"/>
    <property type="match status" value="1"/>
</dbReference>
<organism evidence="8 9">
    <name type="scientific">Microvirgula aerodenitrificans</name>
    <dbReference type="NCBI Taxonomy" id="57480"/>
    <lineage>
        <taxon>Bacteria</taxon>
        <taxon>Pseudomonadati</taxon>
        <taxon>Pseudomonadota</taxon>
        <taxon>Betaproteobacteria</taxon>
        <taxon>Neisseriales</taxon>
        <taxon>Aquaspirillaceae</taxon>
        <taxon>Microvirgula</taxon>
    </lineage>
</organism>
<dbReference type="STRING" id="1122240.GCA_000620105_03136"/>
<dbReference type="Pfam" id="PF00672">
    <property type="entry name" value="HAMP"/>
    <property type="match status" value="1"/>
</dbReference>
<keyword evidence="5" id="KW-0812">Transmembrane</keyword>
<comment type="subcellular location">
    <subcellularLocation>
        <location evidence="1">Membrane</location>
    </subcellularLocation>
</comment>
<feature type="transmembrane region" description="Helical" evidence="5">
    <location>
        <begin position="7"/>
        <end position="29"/>
    </location>
</feature>
<dbReference type="KEGG" id="maer:DAI18_11650"/>
<keyword evidence="9" id="KW-1185">Reference proteome</keyword>
<dbReference type="OrthoDB" id="8595956at2"/>
<dbReference type="InterPro" id="IPR004089">
    <property type="entry name" value="MCPsignal_dom"/>
</dbReference>
<evidence type="ECO:0000313" key="8">
    <source>
        <dbReference type="EMBL" id="AVY94622.1"/>
    </source>
</evidence>
<dbReference type="PANTHER" id="PTHR32089">
    <property type="entry name" value="METHYL-ACCEPTING CHEMOTAXIS PROTEIN MCPB"/>
    <property type="match status" value="1"/>
</dbReference>
<evidence type="ECO:0000259" key="6">
    <source>
        <dbReference type="PROSITE" id="PS50111"/>
    </source>
</evidence>
<evidence type="ECO:0000256" key="4">
    <source>
        <dbReference type="PROSITE-ProRule" id="PRU00284"/>
    </source>
</evidence>
<keyword evidence="5" id="KW-1133">Transmembrane helix</keyword>
<keyword evidence="2 4" id="KW-0807">Transducer</keyword>
<proteinExistence type="inferred from homology"/>
<dbReference type="InterPro" id="IPR004090">
    <property type="entry name" value="Chemotax_Me-accpt_rcpt"/>
</dbReference>
<protein>
    <recommendedName>
        <fullName evidence="10">Methyl-accepting chemotaxis protein</fullName>
    </recommendedName>
</protein>
<dbReference type="InterPro" id="IPR003660">
    <property type="entry name" value="HAMP_dom"/>
</dbReference>
<dbReference type="GO" id="GO:0016020">
    <property type="term" value="C:membrane"/>
    <property type="evidence" value="ECO:0007669"/>
    <property type="project" value="UniProtKB-SubCell"/>
</dbReference>
<dbReference type="Pfam" id="PF12729">
    <property type="entry name" value="4HB_MCP_1"/>
    <property type="match status" value="1"/>
</dbReference>
<dbReference type="GO" id="GO:0007165">
    <property type="term" value="P:signal transduction"/>
    <property type="evidence" value="ECO:0007669"/>
    <property type="project" value="UniProtKB-KW"/>
</dbReference>
<keyword evidence="5" id="KW-0472">Membrane</keyword>
<dbReference type="GO" id="GO:0004888">
    <property type="term" value="F:transmembrane signaling receptor activity"/>
    <property type="evidence" value="ECO:0007669"/>
    <property type="project" value="InterPro"/>
</dbReference>
<sequence length="541" mass="58020">MKIAHKLVILSLSIIAVFAIQISVSLYLMSRARISVENITGNVIPTLSRVPAIQMEFSEARRSLVLYAASDPAARADLRQQFINKRSEIDTALAGYEEALKLDPAEILDEDQRLFQELKTRLGLWLDSTGKLLDSSDETRLHAYLAGASRPSQAASNVYQAIDALTEFNNGEARRQNALTENTLSLMTTGTLVISLGSGLLLTLACVLLSRSIVRPLLRLQRDSVHVSDHYDFTHRFESERRDETGKTALALNDLLASLQHSLGRLVTIGNRVGHGSETLDSRACALSATSDRVTRSTVEMAAAIEQMTVSIAHVAEQSGDALRAAQTSRELAESGSTAIADTINKVHCIADQAARSSTQVATLSAQLSDVSAIVTIIKDIADQTNLLALNAAIEAARAGERGRGFAVVADEIRKLAERTAESTQQISATITHVQGEAVETVAAIQRTEEEVIAGVAHARSADEAIGKILAGASTVVDRISEISEAMREQHIASNGIAIEVERIASLAEESHAGAMETANVSTSLNQDGTALLAIVAQYRV</sequence>
<evidence type="ECO:0000256" key="1">
    <source>
        <dbReference type="ARBA" id="ARBA00004370"/>
    </source>
</evidence>
<feature type="domain" description="Methyl-accepting transducer" evidence="6">
    <location>
        <begin position="269"/>
        <end position="505"/>
    </location>
</feature>
<feature type="domain" description="HAMP" evidence="7">
    <location>
        <begin position="211"/>
        <end position="264"/>
    </location>
</feature>
<dbReference type="AlphaFoldDB" id="A0A2S0PBA8"/>
<gene>
    <name evidence="8" type="ORF">DAI18_11650</name>
</gene>
<dbReference type="SUPFAM" id="SSF58104">
    <property type="entry name" value="Methyl-accepting chemotaxis protein (MCP) signaling domain"/>
    <property type="match status" value="1"/>
</dbReference>
<evidence type="ECO:0008006" key="10">
    <source>
        <dbReference type="Google" id="ProtNLM"/>
    </source>
</evidence>
<dbReference type="PRINTS" id="PR00260">
    <property type="entry name" value="CHEMTRNSDUCR"/>
</dbReference>
<dbReference type="Gene3D" id="1.10.287.950">
    <property type="entry name" value="Methyl-accepting chemotaxis protein"/>
    <property type="match status" value="1"/>
</dbReference>
<dbReference type="EMBL" id="CP028519">
    <property type="protein sequence ID" value="AVY94622.1"/>
    <property type="molecule type" value="Genomic_DNA"/>
</dbReference>
<dbReference type="FunFam" id="1.10.287.950:FF:000001">
    <property type="entry name" value="Methyl-accepting chemotaxis sensory transducer"/>
    <property type="match status" value="1"/>
</dbReference>
<dbReference type="PROSITE" id="PS50111">
    <property type="entry name" value="CHEMOTAXIS_TRANSDUC_2"/>
    <property type="match status" value="1"/>
</dbReference>
<name>A0A2S0PBA8_9NEIS</name>